<feature type="transmembrane region" description="Helical" evidence="1">
    <location>
        <begin position="159"/>
        <end position="184"/>
    </location>
</feature>
<dbReference type="AlphaFoldDB" id="A0AA35NRB9"/>
<dbReference type="Pfam" id="PF08552">
    <property type="entry name" value="Kei1"/>
    <property type="match status" value="1"/>
</dbReference>
<dbReference type="GO" id="GO:0070916">
    <property type="term" value="C:inositol phosphoceramide synthase complex"/>
    <property type="evidence" value="ECO:0007669"/>
    <property type="project" value="TreeGrafter"/>
</dbReference>
<gene>
    <name evidence="2" type="primary">SKDI04G5760</name>
    <name evidence="2" type="ORF">SKDI_04G5760</name>
</gene>
<sequence>MRTSFLTLPKSFLGFMPLYLAVEIVLGISILNKCSGAYGILALFTGHPLDFMQWVAYLWSVFTLIVFSQGLYLIHKPNLLVFSQICILYTVDTIFTCFFTLWFTTQWFTLENPTDFGSIANSTADTALRTNGLSPIMAGKLTARSADKSGQSATENYEYSITIFITLASLIFRFYFNLILGSFVQELLHHPKYLVDRDDVEQDLKNKPIWKRLWAKSQKSCYRLCKNLLE</sequence>
<keyword evidence="3" id="KW-1185">Reference proteome</keyword>
<dbReference type="GO" id="GO:0070917">
    <property type="term" value="F:inositol phosphoceramide synthase regulator activity"/>
    <property type="evidence" value="ECO:0007669"/>
    <property type="project" value="InterPro"/>
</dbReference>
<reference evidence="2" key="1">
    <citation type="submission" date="2022-10" db="EMBL/GenBank/DDBJ databases">
        <authorList>
            <person name="Byrne P K."/>
        </authorList>
    </citation>
    <scope>NUCLEOTIDE SEQUENCE</scope>
    <source>
        <strain evidence="2">IFO1802</strain>
    </source>
</reference>
<evidence type="ECO:0008006" key="4">
    <source>
        <dbReference type="Google" id="ProtNLM"/>
    </source>
</evidence>
<dbReference type="Proteomes" id="UP001162087">
    <property type="component" value="Chromosome 4"/>
</dbReference>
<keyword evidence="1" id="KW-0472">Membrane</keyword>
<feature type="transmembrane region" description="Helical" evidence="1">
    <location>
        <begin position="51"/>
        <end position="74"/>
    </location>
</feature>
<evidence type="ECO:0000313" key="3">
    <source>
        <dbReference type="Proteomes" id="UP001162087"/>
    </source>
</evidence>
<dbReference type="RefSeq" id="XP_056086996.1">
    <property type="nucleotide sequence ID" value="XM_056227145.1"/>
</dbReference>
<feature type="transmembrane region" description="Helical" evidence="1">
    <location>
        <begin position="86"/>
        <end position="108"/>
    </location>
</feature>
<dbReference type="PANTHER" id="PTHR28077:SF1">
    <property type="entry name" value="INOSITOL PHOSPHORYLCERAMIDE SYNTHASE REGULATORY SUBUNIT KEI1"/>
    <property type="match status" value="1"/>
</dbReference>
<keyword evidence="1" id="KW-0812">Transmembrane</keyword>
<feature type="transmembrane region" description="Helical" evidence="1">
    <location>
        <begin position="12"/>
        <end position="31"/>
    </location>
</feature>
<name>A0AA35NRB9_SACK1</name>
<evidence type="ECO:0000313" key="2">
    <source>
        <dbReference type="EMBL" id="CAI4059028.1"/>
    </source>
</evidence>
<protein>
    <recommendedName>
        <fullName evidence="4">KEI1-like protein</fullName>
    </recommendedName>
</protein>
<proteinExistence type="predicted"/>
<accession>A0AA35NRB9</accession>
<dbReference type="GeneID" id="80923296"/>
<organism evidence="2 3">
    <name type="scientific">Saccharomyces kudriavzevii (strain ATCC MYA-4449 / AS 2.2408 / CBS 8840 / NBRC 1802 / NCYC 2889)</name>
    <name type="common">Yeast</name>
    <dbReference type="NCBI Taxonomy" id="226230"/>
    <lineage>
        <taxon>Eukaryota</taxon>
        <taxon>Fungi</taxon>
        <taxon>Dikarya</taxon>
        <taxon>Ascomycota</taxon>
        <taxon>Saccharomycotina</taxon>
        <taxon>Saccharomycetes</taxon>
        <taxon>Saccharomycetales</taxon>
        <taxon>Saccharomycetaceae</taxon>
        <taxon>Saccharomyces</taxon>
    </lineage>
</organism>
<keyword evidence="1" id="KW-1133">Transmembrane helix</keyword>
<evidence type="ECO:0000256" key="1">
    <source>
        <dbReference type="SAM" id="Phobius"/>
    </source>
</evidence>
<dbReference type="EMBL" id="OX365899">
    <property type="protein sequence ID" value="CAI4059028.1"/>
    <property type="molecule type" value="Genomic_DNA"/>
</dbReference>
<dbReference type="PANTHER" id="PTHR28077">
    <property type="entry name" value="INOSITOL PHOSPHORYLCERAMIDE SYNTHASE REGULATORY SUBUNIT KEI1"/>
    <property type="match status" value="1"/>
</dbReference>
<dbReference type="GO" id="GO:0006673">
    <property type="term" value="P:inositol phosphoceramide metabolic process"/>
    <property type="evidence" value="ECO:0007669"/>
    <property type="project" value="InterPro"/>
</dbReference>
<dbReference type="GO" id="GO:0000139">
    <property type="term" value="C:Golgi membrane"/>
    <property type="evidence" value="ECO:0007669"/>
    <property type="project" value="TreeGrafter"/>
</dbReference>
<dbReference type="InterPro" id="IPR013862">
    <property type="entry name" value="Kei1"/>
</dbReference>